<dbReference type="AlphaFoldDB" id="A0AB39A6Y1"/>
<name>A0AB39A6Y1_9BASI</name>
<organism evidence="1">
    <name type="scientific">Parajaminaea phylloscopi</name>
    <dbReference type="NCBI Taxonomy" id="1463510"/>
    <lineage>
        <taxon>Eukaryota</taxon>
        <taxon>Fungi</taxon>
        <taxon>Dikarya</taxon>
        <taxon>Basidiomycota</taxon>
        <taxon>Ustilaginomycotina</taxon>
        <taxon>Exobasidiomycetes</taxon>
        <taxon>Microstromatales</taxon>
        <taxon>Microstromatales incertae sedis</taxon>
        <taxon>Parajaminaea</taxon>
    </lineage>
</organism>
<gene>
    <name evidence="1" type="primary">orf161</name>
</gene>
<sequence>MNNNIKKKVLAENTNYVFITLVNSSTKYKFSITLFTFTTHPVVKWIIAKIFKSLHNRKLWLFCIKSVSNQNTTSTKLNRKEMSSLAFKLQMKKMNIFFKQALFPFLVINTKTPQIVENPNSTTSPFQIDWNKLAAEGEILKKLWRILNSLELIILLNMQFI</sequence>
<proteinExistence type="predicted"/>
<accession>A0AB39A6Y1</accession>
<protein>
    <submittedName>
        <fullName evidence="1">Uncharacterized protein</fullName>
    </submittedName>
</protein>
<reference evidence="1" key="1">
    <citation type="submission" date="2024-07" db="EMBL/GenBank/DDBJ databases">
        <title>Mitochondrial DNA of the basidiomycete Jaminaea phylloscopi.</title>
        <authorList>
            <person name="Brejova B."/>
            <person name="Hodorova V."/>
            <person name="Nosek J."/>
        </authorList>
    </citation>
    <scope>NUCLEOTIDE SEQUENCE</scope>
</reference>
<keyword evidence="1" id="KW-0496">Mitochondrion</keyword>
<dbReference type="EMBL" id="PP995849">
    <property type="protein sequence ID" value="XDF86532.1"/>
    <property type="molecule type" value="Genomic_DNA"/>
</dbReference>
<evidence type="ECO:0000313" key="1">
    <source>
        <dbReference type="EMBL" id="XDF86532.1"/>
    </source>
</evidence>
<geneLocation type="mitochondrion" evidence="1"/>